<dbReference type="SMART" id="SM00387">
    <property type="entry name" value="HATPase_c"/>
    <property type="match status" value="1"/>
</dbReference>
<evidence type="ECO:0000256" key="9">
    <source>
        <dbReference type="ARBA" id="ARBA00023012"/>
    </source>
</evidence>
<keyword evidence="4" id="KW-0597">Phosphoprotein</keyword>
<keyword evidence="8 11" id="KW-1133">Transmembrane helix</keyword>
<dbReference type="PROSITE" id="PS50109">
    <property type="entry name" value="HIS_KIN"/>
    <property type="match status" value="1"/>
</dbReference>
<evidence type="ECO:0000256" key="2">
    <source>
        <dbReference type="ARBA" id="ARBA00004236"/>
    </source>
</evidence>
<dbReference type="EC" id="2.7.13.3" evidence="3"/>
<evidence type="ECO:0000256" key="7">
    <source>
        <dbReference type="ARBA" id="ARBA00022777"/>
    </source>
</evidence>
<dbReference type="PANTHER" id="PTHR45436:SF5">
    <property type="entry name" value="SENSOR HISTIDINE KINASE TRCS"/>
    <property type="match status" value="1"/>
</dbReference>
<dbReference type="Gene3D" id="3.30.565.10">
    <property type="entry name" value="Histidine kinase-like ATPase, C-terminal domain"/>
    <property type="match status" value="1"/>
</dbReference>
<comment type="caution">
    <text evidence="14">The sequence shown here is derived from an EMBL/GenBank/DDBJ whole genome shotgun (WGS) entry which is preliminary data.</text>
</comment>
<dbReference type="RefSeq" id="WP_378286370.1">
    <property type="nucleotide sequence ID" value="NZ_JBHSON010000056.1"/>
</dbReference>
<organism evidence="14 15">
    <name type="scientific">Actinomadura rugatobispora</name>
    <dbReference type="NCBI Taxonomy" id="1994"/>
    <lineage>
        <taxon>Bacteria</taxon>
        <taxon>Bacillati</taxon>
        <taxon>Actinomycetota</taxon>
        <taxon>Actinomycetes</taxon>
        <taxon>Streptosporangiales</taxon>
        <taxon>Thermomonosporaceae</taxon>
        <taxon>Actinomadura</taxon>
    </lineage>
</organism>
<keyword evidence="9" id="KW-0902">Two-component regulatory system</keyword>
<evidence type="ECO:0000256" key="3">
    <source>
        <dbReference type="ARBA" id="ARBA00012438"/>
    </source>
</evidence>
<dbReference type="Pfam" id="PF02518">
    <property type="entry name" value="HATPase_c"/>
    <property type="match status" value="1"/>
</dbReference>
<dbReference type="InterPro" id="IPR005467">
    <property type="entry name" value="His_kinase_dom"/>
</dbReference>
<evidence type="ECO:0000256" key="8">
    <source>
        <dbReference type="ARBA" id="ARBA00022989"/>
    </source>
</evidence>
<dbReference type="Pfam" id="PF00512">
    <property type="entry name" value="HisKA"/>
    <property type="match status" value="1"/>
</dbReference>
<dbReference type="InterPro" id="IPR036890">
    <property type="entry name" value="HATPase_C_sf"/>
</dbReference>
<evidence type="ECO:0000256" key="1">
    <source>
        <dbReference type="ARBA" id="ARBA00000085"/>
    </source>
</evidence>
<feature type="domain" description="Histidine kinase" evidence="12">
    <location>
        <begin position="270"/>
        <end position="483"/>
    </location>
</feature>
<gene>
    <name evidence="14" type="ORF">ACFPZN_33760</name>
</gene>
<keyword evidence="10 11" id="KW-0472">Membrane</keyword>
<dbReference type="InterPro" id="IPR004358">
    <property type="entry name" value="Sig_transdc_His_kin-like_C"/>
</dbReference>
<keyword evidence="14" id="KW-0067">ATP-binding</keyword>
<sequence length="486" mass="51547">MSSDLRAEPKLSRRSLRTRLIAEQLALLALVCLVISVLTVVVLRAFLVGQLDAQLDAASDRTVRWWSLPTRVTRSPVDAPGQSVGTISALIRGGRVIEAGRVAPETGEREPLSGRQRAVLAAEPPDGGARTRDLDELGRYRLTARHAGVGYVIVTGLPLGSVDDTEVRVSVVLGAVSLLGLVTTGIAGVVIIRRTLRPLNRVAATAGRVAELPLDKGEVALPVRVPHADTDPGTEVGRVGAALNRMLGHIGEALSARHASETRVRQFVADASHELRTPLAAIRGYAELAQRHPELPPEVEHAIGRVDSESRRMTVLVEDLLLLARLDSGRPLEREPVDLSRLVLDAVGDARVSGPDHLWRLELPPEPVYAVGDQVRLHQVLANLLANGCRHTPAGTTVTTGLSPQGGAVVLTVTDDGPGISPEMRPKVFERFVRGDGSRSRAAGSTGLGLSIVAAVVSAHHGTVGLTSRSGETRFTVKLPAANIPG</sequence>
<dbReference type="InterPro" id="IPR036097">
    <property type="entry name" value="HisK_dim/P_sf"/>
</dbReference>
<proteinExistence type="predicted"/>
<dbReference type="CDD" id="cd00082">
    <property type="entry name" value="HisKA"/>
    <property type="match status" value="1"/>
</dbReference>
<dbReference type="CDD" id="cd00075">
    <property type="entry name" value="HATPase"/>
    <property type="match status" value="1"/>
</dbReference>
<dbReference type="InterPro" id="IPR003661">
    <property type="entry name" value="HisK_dim/P_dom"/>
</dbReference>
<dbReference type="InterPro" id="IPR003660">
    <property type="entry name" value="HAMP_dom"/>
</dbReference>
<reference evidence="15" key="1">
    <citation type="journal article" date="2019" name="Int. J. Syst. Evol. Microbiol.">
        <title>The Global Catalogue of Microorganisms (GCM) 10K type strain sequencing project: providing services to taxonomists for standard genome sequencing and annotation.</title>
        <authorList>
            <consortium name="The Broad Institute Genomics Platform"/>
            <consortium name="The Broad Institute Genome Sequencing Center for Infectious Disease"/>
            <person name="Wu L."/>
            <person name="Ma J."/>
        </authorList>
    </citation>
    <scope>NUCLEOTIDE SEQUENCE [LARGE SCALE GENOMIC DNA]</scope>
    <source>
        <strain evidence="15">KCTC 42087</strain>
    </source>
</reference>
<feature type="transmembrane region" description="Helical" evidence="11">
    <location>
        <begin position="169"/>
        <end position="192"/>
    </location>
</feature>
<evidence type="ECO:0000259" key="12">
    <source>
        <dbReference type="PROSITE" id="PS50109"/>
    </source>
</evidence>
<accession>A0ABW1A7T3</accession>
<name>A0ABW1A7T3_9ACTN</name>
<dbReference type="PRINTS" id="PR00344">
    <property type="entry name" value="BCTRLSENSOR"/>
</dbReference>
<keyword evidence="6 11" id="KW-0812">Transmembrane</keyword>
<evidence type="ECO:0000313" key="14">
    <source>
        <dbReference type="EMBL" id="MFC5750618.1"/>
    </source>
</evidence>
<dbReference type="InterPro" id="IPR050428">
    <property type="entry name" value="TCS_sensor_his_kinase"/>
</dbReference>
<dbReference type="SMART" id="SM00388">
    <property type="entry name" value="HisKA"/>
    <property type="match status" value="1"/>
</dbReference>
<evidence type="ECO:0000259" key="13">
    <source>
        <dbReference type="PROSITE" id="PS50885"/>
    </source>
</evidence>
<dbReference type="SUPFAM" id="SSF55874">
    <property type="entry name" value="ATPase domain of HSP90 chaperone/DNA topoisomerase II/histidine kinase"/>
    <property type="match status" value="1"/>
</dbReference>
<dbReference type="SUPFAM" id="SSF47384">
    <property type="entry name" value="Homodimeric domain of signal transducing histidine kinase"/>
    <property type="match status" value="1"/>
</dbReference>
<dbReference type="Proteomes" id="UP001596074">
    <property type="component" value="Unassembled WGS sequence"/>
</dbReference>
<dbReference type="EMBL" id="JBHSON010000056">
    <property type="protein sequence ID" value="MFC5750618.1"/>
    <property type="molecule type" value="Genomic_DNA"/>
</dbReference>
<evidence type="ECO:0000256" key="11">
    <source>
        <dbReference type="SAM" id="Phobius"/>
    </source>
</evidence>
<dbReference type="CDD" id="cd06225">
    <property type="entry name" value="HAMP"/>
    <property type="match status" value="1"/>
</dbReference>
<dbReference type="Gene3D" id="1.10.287.130">
    <property type="match status" value="1"/>
</dbReference>
<evidence type="ECO:0000256" key="4">
    <source>
        <dbReference type="ARBA" id="ARBA00022553"/>
    </source>
</evidence>
<evidence type="ECO:0000313" key="15">
    <source>
        <dbReference type="Proteomes" id="UP001596074"/>
    </source>
</evidence>
<dbReference type="Pfam" id="PF00672">
    <property type="entry name" value="HAMP"/>
    <property type="match status" value="1"/>
</dbReference>
<keyword evidence="5" id="KW-0808">Transferase</keyword>
<keyword evidence="7" id="KW-0418">Kinase</keyword>
<evidence type="ECO:0000256" key="10">
    <source>
        <dbReference type="ARBA" id="ARBA00023136"/>
    </source>
</evidence>
<dbReference type="InterPro" id="IPR003594">
    <property type="entry name" value="HATPase_dom"/>
</dbReference>
<comment type="subcellular location">
    <subcellularLocation>
        <location evidence="2">Cell membrane</location>
    </subcellularLocation>
</comment>
<keyword evidence="15" id="KW-1185">Reference proteome</keyword>
<protein>
    <recommendedName>
        <fullName evidence="3">histidine kinase</fullName>
        <ecNumber evidence="3">2.7.13.3</ecNumber>
    </recommendedName>
</protein>
<feature type="domain" description="HAMP" evidence="13">
    <location>
        <begin position="193"/>
        <end position="255"/>
    </location>
</feature>
<evidence type="ECO:0000256" key="5">
    <source>
        <dbReference type="ARBA" id="ARBA00022679"/>
    </source>
</evidence>
<dbReference type="GO" id="GO:0005524">
    <property type="term" value="F:ATP binding"/>
    <property type="evidence" value="ECO:0007669"/>
    <property type="project" value="UniProtKB-KW"/>
</dbReference>
<dbReference type="SMART" id="SM00304">
    <property type="entry name" value="HAMP"/>
    <property type="match status" value="1"/>
</dbReference>
<dbReference type="PROSITE" id="PS50885">
    <property type="entry name" value="HAMP"/>
    <property type="match status" value="1"/>
</dbReference>
<evidence type="ECO:0000256" key="6">
    <source>
        <dbReference type="ARBA" id="ARBA00022692"/>
    </source>
</evidence>
<feature type="transmembrane region" description="Helical" evidence="11">
    <location>
        <begin position="21"/>
        <end position="47"/>
    </location>
</feature>
<keyword evidence="14" id="KW-0547">Nucleotide-binding</keyword>
<dbReference type="PANTHER" id="PTHR45436">
    <property type="entry name" value="SENSOR HISTIDINE KINASE YKOH"/>
    <property type="match status" value="1"/>
</dbReference>
<dbReference type="Gene3D" id="6.10.340.10">
    <property type="match status" value="1"/>
</dbReference>
<comment type="catalytic activity">
    <reaction evidence="1">
        <text>ATP + protein L-histidine = ADP + protein N-phospho-L-histidine.</text>
        <dbReference type="EC" id="2.7.13.3"/>
    </reaction>
</comment>